<proteinExistence type="predicted"/>
<organism evidence="1 3">
    <name type="scientific">Mycobacteroides abscessus subsp. massiliense</name>
    <dbReference type="NCBI Taxonomy" id="1962118"/>
    <lineage>
        <taxon>Bacteria</taxon>
        <taxon>Bacillati</taxon>
        <taxon>Actinomycetota</taxon>
        <taxon>Actinomycetes</taxon>
        <taxon>Mycobacteriales</taxon>
        <taxon>Mycobacteriaceae</taxon>
        <taxon>Mycobacteroides</taxon>
        <taxon>Mycobacteroides abscessus</taxon>
    </lineage>
</organism>
<dbReference type="EMBL" id="FVGW01000012">
    <property type="protein sequence ID" value="SKM68389.1"/>
    <property type="molecule type" value="Genomic_DNA"/>
</dbReference>
<reference evidence="3 4" key="1">
    <citation type="submission" date="2016-11" db="EMBL/GenBank/DDBJ databases">
        <authorList>
            <consortium name="Pathogen Informatics"/>
        </authorList>
    </citation>
    <scope>NUCLEOTIDE SEQUENCE [LARGE SCALE GENOMIC DNA]</scope>
    <source>
        <strain evidence="2 4">1168</strain>
        <strain evidence="1 3">911</strain>
    </source>
</reference>
<dbReference type="AlphaFoldDB" id="A0A1U5E5Q1"/>
<evidence type="ECO:0000313" key="3">
    <source>
        <dbReference type="Proteomes" id="UP000190074"/>
    </source>
</evidence>
<protein>
    <submittedName>
        <fullName evidence="1">Bacteriophage minor tail subunit</fullName>
    </submittedName>
</protein>
<dbReference type="EMBL" id="FVQL01000001">
    <property type="protein sequence ID" value="SKZ47646.1"/>
    <property type="molecule type" value="Genomic_DNA"/>
</dbReference>
<sequence length="350" mass="37666">MTTPLPGAPIHLMDWLNTMHVFGVVSDGEVPGLRTCTFEGVNNDIVATVPVLKGDPGEPGLPSPVVDLHIDPTITTPTQLPTDLGLDDKGKTWWIGDLLYVWMGTEYITRPAGYAGRPGPTPKMSFSIELIAPGETSVVIPSGTDLNPHLHFKIAAPRGIPGPAAAIRDALDYNNILPPTDGQVPTWDSQQGKWKPESFVGKRSGAFSIPEAAFTNVTNIINGRITILSYQLPVQDFPVKVAASGHFKAFGIDLNILDPFKIGAEVRLGDPMNGQIIGRGKGTVAQETTVIPHYSTPGEPTVAMTMDNEIALINAGQQATLTANLVNDGLIGMYAFNRQDAQLFVQWWEV</sequence>
<evidence type="ECO:0000313" key="2">
    <source>
        <dbReference type="EMBL" id="SKZ47646.1"/>
    </source>
</evidence>
<accession>A0A1U5E5Q1</accession>
<dbReference type="RefSeq" id="WP_016895971.1">
    <property type="nucleotide sequence ID" value="NZ_FVGW01000012.1"/>
</dbReference>
<evidence type="ECO:0000313" key="4">
    <source>
        <dbReference type="Proteomes" id="UP000190366"/>
    </source>
</evidence>
<dbReference type="Proteomes" id="UP000190366">
    <property type="component" value="Unassembled WGS sequence"/>
</dbReference>
<evidence type="ECO:0000313" key="1">
    <source>
        <dbReference type="EMBL" id="SKM68389.1"/>
    </source>
</evidence>
<gene>
    <name evidence="1" type="ORF">SAMEA2259716_04778</name>
    <name evidence="2" type="ORF">SAMEA2275630_04907</name>
</gene>
<dbReference type="Proteomes" id="UP000190074">
    <property type="component" value="Unassembled WGS sequence"/>
</dbReference>
<name>A0A1U5E5Q1_9MYCO</name>